<evidence type="ECO:0000256" key="1">
    <source>
        <dbReference type="SAM" id="Phobius"/>
    </source>
</evidence>
<reference evidence="2 3" key="1">
    <citation type="submission" date="2021-05" db="EMBL/GenBank/DDBJ databases">
        <title>Description of Cellulomonas sp. DKR-3 sp. nov.</title>
        <authorList>
            <person name="Dahal R.H."/>
            <person name="Chaudhary D.K."/>
        </authorList>
    </citation>
    <scope>NUCLEOTIDE SEQUENCE [LARGE SCALE GENOMIC DNA]</scope>
    <source>
        <strain evidence="2 3">DKR-3</strain>
    </source>
</reference>
<keyword evidence="3" id="KW-1185">Reference proteome</keyword>
<keyword evidence="1" id="KW-1133">Transmembrane helix</keyword>
<dbReference type="EMBL" id="JAHBOH010000002">
    <property type="protein sequence ID" value="MBT0995702.1"/>
    <property type="molecule type" value="Genomic_DNA"/>
</dbReference>
<name>A0ABS5U2T4_9CELL</name>
<dbReference type="Pfam" id="PF14017">
    <property type="entry name" value="DUF4233"/>
    <property type="match status" value="1"/>
</dbReference>
<accession>A0ABS5U2T4</accession>
<protein>
    <submittedName>
        <fullName evidence="2">DUF4233 domain-containing protein</fullName>
    </submittedName>
</protein>
<keyword evidence="1" id="KW-0472">Membrane</keyword>
<gene>
    <name evidence="2" type="ORF">KIN34_15590</name>
</gene>
<feature type="transmembrane region" description="Helical" evidence="1">
    <location>
        <begin position="73"/>
        <end position="90"/>
    </location>
</feature>
<feature type="transmembrane region" description="Helical" evidence="1">
    <location>
        <begin position="96"/>
        <end position="115"/>
    </location>
</feature>
<proteinExistence type="predicted"/>
<sequence>MTSPEQAVRRKRPAKPQFTQTILVLEALCVLFATLVAYGLRAADPAVVWGVGGGLALLMVLAAGLVGRPGGYVVGWVLQGWMVAAAVLLPSVARDIGIVVALVFVALWVTALRLGGRIDRERAEFDAANPGVVGP</sequence>
<dbReference type="RefSeq" id="WP_214352838.1">
    <property type="nucleotide sequence ID" value="NZ_JAHBOH010000002.1"/>
</dbReference>
<keyword evidence="1" id="KW-0812">Transmembrane</keyword>
<evidence type="ECO:0000313" key="3">
    <source>
        <dbReference type="Proteomes" id="UP000722125"/>
    </source>
</evidence>
<comment type="caution">
    <text evidence="2">The sequence shown here is derived from an EMBL/GenBank/DDBJ whole genome shotgun (WGS) entry which is preliminary data.</text>
</comment>
<feature type="transmembrane region" description="Helical" evidence="1">
    <location>
        <begin position="21"/>
        <end position="40"/>
    </location>
</feature>
<organism evidence="2 3">
    <name type="scientific">Cellulomonas fulva</name>
    <dbReference type="NCBI Taxonomy" id="2835530"/>
    <lineage>
        <taxon>Bacteria</taxon>
        <taxon>Bacillati</taxon>
        <taxon>Actinomycetota</taxon>
        <taxon>Actinomycetes</taxon>
        <taxon>Micrococcales</taxon>
        <taxon>Cellulomonadaceae</taxon>
        <taxon>Cellulomonas</taxon>
    </lineage>
</organism>
<feature type="transmembrane region" description="Helical" evidence="1">
    <location>
        <begin position="46"/>
        <end position="66"/>
    </location>
</feature>
<evidence type="ECO:0000313" key="2">
    <source>
        <dbReference type="EMBL" id="MBT0995702.1"/>
    </source>
</evidence>
<dbReference type="InterPro" id="IPR025327">
    <property type="entry name" value="DUF4233"/>
</dbReference>
<dbReference type="Proteomes" id="UP000722125">
    <property type="component" value="Unassembled WGS sequence"/>
</dbReference>